<dbReference type="RefSeq" id="WP_188836954.1">
    <property type="nucleotide sequence ID" value="NZ_BMHI01000003.1"/>
</dbReference>
<sequence>MTRKHFARRIALGTLITGAVVAGAAVAAPTAFAADQHDLRNLSALQERAAVSAADTPGARALLRTATRDAATRRHTAVPRTPAKIGTSGTPVYALSASFVRGQSETVGQLWYVATSASTGTGAMTLFTVPDKTGKWQAVNVASGNTEARMAAAAHGGSLLVEPQVNAWYAVTADRVKPLNAAAKQVVGSAPVSVGAYQQVVHARYADKQAGSAYAKRGTAGGFSASATAPGADTHRGMSSGGVGFAAAGVLVAGAAGLGLKLRRRA</sequence>
<dbReference type="Proteomes" id="UP000636793">
    <property type="component" value="Unassembled WGS sequence"/>
</dbReference>
<keyword evidence="1" id="KW-1133">Transmembrane helix</keyword>
<keyword evidence="1" id="KW-0812">Transmembrane</keyword>
<evidence type="ECO:0000256" key="1">
    <source>
        <dbReference type="SAM" id="Phobius"/>
    </source>
</evidence>
<dbReference type="AlphaFoldDB" id="A0A916T415"/>
<comment type="caution">
    <text evidence="3">The sequence shown here is derived from an EMBL/GenBank/DDBJ whole genome shotgun (WGS) entry which is preliminary data.</text>
</comment>
<organism evidence="3 4">
    <name type="scientific">Flexivirga endophytica</name>
    <dbReference type="NCBI Taxonomy" id="1849103"/>
    <lineage>
        <taxon>Bacteria</taxon>
        <taxon>Bacillati</taxon>
        <taxon>Actinomycetota</taxon>
        <taxon>Actinomycetes</taxon>
        <taxon>Micrococcales</taxon>
        <taxon>Dermacoccaceae</taxon>
        <taxon>Flexivirga</taxon>
    </lineage>
</organism>
<feature type="transmembrane region" description="Helical" evidence="1">
    <location>
        <begin position="242"/>
        <end position="260"/>
    </location>
</feature>
<reference evidence="3" key="1">
    <citation type="journal article" date="2014" name="Int. J. Syst. Evol. Microbiol.">
        <title>Complete genome sequence of Corynebacterium casei LMG S-19264T (=DSM 44701T), isolated from a smear-ripened cheese.</title>
        <authorList>
            <consortium name="US DOE Joint Genome Institute (JGI-PGF)"/>
            <person name="Walter F."/>
            <person name="Albersmeier A."/>
            <person name="Kalinowski J."/>
            <person name="Ruckert C."/>
        </authorList>
    </citation>
    <scope>NUCLEOTIDE SEQUENCE</scope>
    <source>
        <strain evidence="3">CGMCC 1.15085</strain>
    </source>
</reference>
<reference evidence="3" key="2">
    <citation type="submission" date="2020-09" db="EMBL/GenBank/DDBJ databases">
        <authorList>
            <person name="Sun Q."/>
            <person name="Zhou Y."/>
        </authorList>
    </citation>
    <scope>NUCLEOTIDE SEQUENCE</scope>
    <source>
        <strain evidence="3">CGMCC 1.15085</strain>
    </source>
</reference>
<keyword evidence="1" id="KW-0472">Membrane</keyword>
<proteinExistence type="predicted"/>
<protein>
    <recommendedName>
        <fullName evidence="5">Gram-positive cocci surface proteins LPxTG domain-containing protein</fullName>
    </recommendedName>
</protein>
<keyword evidence="2" id="KW-0732">Signal</keyword>
<feature type="signal peptide" evidence="2">
    <location>
        <begin position="1"/>
        <end position="33"/>
    </location>
</feature>
<evidence type="ECO:0000313" key="4">
    <source>
        <dbReference type="Proteomes" id="UP000636793"/>
    </source>
</evidence>
<evidence type="ECO:0008006" key="5">
    <source>
        <dbReference type="Google" id="ProtNLM"/>
    </source>
</evidence>
<feature type="chain" id="PRO_5037563841" description="Gram-positive cocci surface proteins LPxTG domain-containing protein" evidence="2">
    <location>
        <begin position="34"/>
        <end position="266"/>
    </location>
</feature>
<evidence type="ECO:0000313" key="3">
    <source>
        <dbReference type="EMBL" id="GGB30365.1"/>
    </source>
</evidence>
<dbReference type="EMBL" id="BMHI01000003">
    <property type="protein sequence ID" value="GGB30365.1"/>
    <property type="molecule type" value="Genomic_DNA"/>
</dbReference>
<dbReference type="InterPro" id="IPR006311">
    <property type="entry name" value="TAT_signal"/>
</dbReference>
<keyword evidence="4" id="KW-1185">Reference proteome</keyword>
<evidence type="ECO:0000256" key="2">
    <source>
        <dbReference type="SAM" id="SignalP"/>
    </source>
</evidence>
<gene>
    <name evidence="3" type="ORF">GCM10011492_21020</name>
</gene>
<accession>A0A916T415</accession>
<name>A0A916T415_9MICO</name>
<dbReference type="PROSITE" id="PS51318">
    <property type="entry name" value="TAT"/>
    <property type="match status" value="1"/>
</dbReference>